<dbReference type="AlphaFoldDB" id="A0A914A046"/>
<sequence>MATQKHVFTVEMTCEGCSGAVTRVLNKQKDKVSKFDVDLAQQRVVVESTLSSDELLEILKKTGKATTYVGLEN</sequence>
<dbReference type="EnsemblMetazoa" id="XM_038201032.1">
    <property type="protein sequence ID" value="XP_038056960.1"/>
    <property type="gene ID" value="LOC119728700"/>
</dbReference>
<keyword evidence="5" id="KW-0406">Ion transport</keyword>
<name>A0A914A046_PATMI</name>
<evidence type="ECO:0000256" key="9">
    <source>
        <dbReference type="ARBA" id="ARBA00040962"/>
    </source>
</evidence>
<evidence type="ECO:0000256" key="2">
    <source>
        <dbReference type="ARBA" id="ARBA00022723"/>
    </source>
</evidence>
<dbReference type="SUPFAM" id="SSF55008">
    <property type="entry name" value="HMA, heavy metal-associated domain"/>
    <property type="match status" value="1"/>
</dbReference>
<dbReference type="PANTHER" id="PTHR46365:SF1">
    <property type="entry name" value="COPPER TRANSPORT PROTEIN ATOX1"/>
    <property type="match status" value="1"/>
</dbReference>
<evidence type="ECO:0000259" key="12">
    <source>
        <dbReference type="PROSITE" id="PS50846"/>
    </source>
</evidence>
<proteinExistence type="inferred from homology"/>
<evidence type="ECO:0000256" key="11">
    <source>
        <dbReference type="ARBA" id="ARBA00046351"/>
    </source>
</evidence>
<dbReference type="GO" id="GO:0005829">
    <property type="term" value="C:cytosol"/>
    <property type="evidence" value="ECO:0007669"/>
    <property type="project" value="TreeGrafter"/>
</dbReference>
<dbReference type="RefSeq" id="XP_038056960.1">
    <property type="nucleotide sequence ID" value="XM_038201032.1"/>
</dbReference>
<dbReference type="Proteomes" id="UP000887568">
    <property type="component" value="Unplaced"/>
</dbReference>
<evidence type="ECO:0000256" key="10">
    <source>
        <dbReference type="ARBA" id="ARBA00043201"/>
    </source>
</evidence>
<keyword evidence="14" id="KW-1185">Reference proteome</keyword>
<dbReference type="GO" id="GO:0006825">
    <property type="term" value="P:copper ion transport"/>
    <property type="evidence" value="ECO:0007669"/>
    <property type="project" value="UniProtKB-KW"/>
</dbReference>
<dbReference type="PANTHER" id="PTHR46365">
    <property type="entry name" value="COPPER TRANSPORT PROTEIN ATOX1"/>
    <property type="match status" value="1"/>
</dbReference>
<evidence type="ECO:0000313" key="14">
    <source>
        <dbReference type="Proteomes" id="UP000887568"/>
    </source>
</evidence>
<feature type="domain" description="HMA" evidence="12">
    <location>
        <begin position="3"/>
        <end position="67"/>
    </location>
</feature>
<dbReference type="InterPro" id="IPR006121">
    <property type="entry name" value="HMA_dom"/>
</dbReference>
<reference evidence="13" key="1">
    <citation type="submission" date="2022-11" db="UniProtKB">
        <authorList>
            <consortium name="EnsemblMetazoa"/>
        </authorList>
    </citation>
    <scope>IDENTIFICATION</scope>
</reference>
<keyword evidence="4" id="KW-0186">Copper</keyword>
<dbReference type="PROSITE" id="PS50846">
    <property type="entry name" value="HMA_2"/>
    <property type="match status" value="1"/>
</dbReference>
<dbReference type="GO" id="GO:0016531">
    <property type="term" value="F:copper chaperone activity"/>
    <property type="evidence" value="ECO:0007669"/>
    <property type="project" value="TreeGrafter"/>
</dbReference>
<dbReference type="FunFam" id="3.30.70.100:FF:000008">
    <property type="entry name" value="Copper transport protein ATOX1"/>
    <property type="match status" value="1"/>
</dbReference>
<evidence type="ECO:0000256" key="8">
    <source>
        <dbReference type="ARBA" id="ARBA00038171"/>
    </source>
</evidence>
<dbReference type="GeneID" id="119728700"/>
<evidence type="ECO:0000256" key="3">
    <source>
        <dbReference type="ARBA" id="ARBA00022796"/>
    </source>
</evidence>
<comment type="function">
    <text evidence="7">Binds and deliver cytosolic copper to the copper ATPase proteins. May be important in cellular antioxidant defense.</text>
</comment>
<evidence type="ECO:0000256" key="7">
    <source>
        <dbReference type="ARBA" id="ARBA00037651"/>
    </source>
</evidence>
<comment type="subunit">
    <text evidence="11">Homodimer. Interacts with ATP7B. Interacts with ATP7A. Interacts (via dimer form) with SLC31A1 (via C-terminal domain); this interaction improves ATOX1 stability and controls intracellular Cu(I) levels.</text>
</comment>
<organism evidence="13 14">
    <name type="scientific">Patiria miniata</name>
    <name type="common">Bat star</name>
    <name type="synonym">Asterina miniata</name>
    <dbReference type="NCBI Taxonomy" id="46514"/>
    <lineage>
        <taxon>Eukaryota</taxon>
        <taxon>Metazoa</taxon>
        <taxon>Echinodermata</taxon>
        <taxon>Eleutherozoa</taxon>
        <taxon>Asterozoa</taxon>
        <taxon>Asteroidea</taxon>
        <taxon>Valvatacea</taxon>
        <taxon>Valvatida</taxon>
        <taxon>Asterinidae</taxon>
        <taxon>Patiria</taxon>
    </lineage>
</organism>
<evidence type="ECO:0000256" key="4">
    <source>
        <dbReference type="ARBA" id="ARBA00023008"/>
    </source>
</evidence>
<evidence type="ECO:0000256" key="1">
    <source>
        <dbReference type="ARBA" id="ARBA00022448"/>
    </source>
</evidence>
<dbReference type="CDD" id="cd00371">
    <property type="entry name" value="HMA"/>
    <property type="match status" value="1"/>
</dbReference>
<keyword evidence="1" id="KW-0813">Transport</keyword>
<keyword evidence="6" id="KW-0143">Chaperone</keyword>
<dbReference type="Gene3D" id="3.30.70.100">
    <property type="match status" value="1"/>
</dbReference>
<dbReference type="OrthoDB" id="689350at2759"/>
<dbReference type="InterPro" id="IPR036163">
    <property type="entry name" value="HMA_dom_sf"/>
</dbReference>
<keyword evidence="3" id="KW-0187">Copper transport</keyword>
<evidence type="ECO:0000313" key="13">
    <source>
        <dbReference type="EnsemblMetazoa" id="XP_038056960.1"/>
    </source>
</evidence>
<dbReference type="Pfam" id="PF00403">
    <property type="entry name" value="HMA"/>
    <property type="match status" value="1"/>
</dbReference>
<dbReference type="InterPro" id="IPR051881">
    <property type="entry name" value="Copper_transport_ATOX1-like"/>
</dbReference>
<dbReference type="GO" id="GO:0046872">
    <property type="term" value="F:metal ion binding"/>
    <property type="evidence" value="ECO:0007669"/>
    <property type="project" value="UniProtKB-KW"/>
</dbReference>
<accession>A0A914A046</accession>
<dbReference type="OMA" id="MTHTYKF"/>
<protein>
    <recommendedName>
        <fullName evidence="9">Copper transport protein ATOX1</fullName>
    </recommendedName>
    <alternativeName>
        <fullName evidence="10">Metal transport protein ATX1</fullName>
    </alternativeName>
</protein>
<evidence type="ECO:0000256" key="6">
    <source>
        <dbReference type="ARBA" id="ARBA00023186"/>
    </source>
</evidence>
<comment type="similarity">
    <text evidence="8">Belongs to the ATX1 family.</text>
</comment>
<keyword evidence="2" id="KW-0479">Metal-binding</keyword>
<evidence type="ECO:0000256" key="5">
    <source>
        <dbReference type="ARBA" id="ARBA00023065"/>
    </source>
</evidence>